<dbReference type="SUPFAM" id="SSF57850">
    <property type="entry name" value="RING/U-box"/>
    <property type="match status" value="1"/>
</dbReference>
<evidence type="ECO:0000313" key="8">
    <source>
        <dbReference type="Proteomes" id="UP001218188"/>
    </source>
</evidence>
<dbReference type="InterPro" id="IPR018957">
    <property type="entry name" value="Znf_C3HC4_RING-type"/>
</dbReference>
<keyword evidence="1" id="KW-0479">Metal-binding</keyword>
<dbReference type="Proteomes" id="UP001218188">
    <property type="component" value="Unassembled WGS sequence"/>
</dbReference>
<proteinExistence type="predicted"/>
<dbReference type="AlphaFoldDB" id="A0AAD6SKJ1"/>
<gene>
    <name evidence="7" type="ORF">C8F04DRAFT_1264985</name>
</gene>
<dbReference type="GO" id="GO:0008270">
    <property type="term" value="F:zinc ion binding"/>
    <property type="evidence" value="ECO:0007669"/>
    <property type="project" value="UniProtKB-KW"/>
</dbReference>
<keyword evidence="3" id="KW-0862">Zinc</keyword>
<dbReference type="PROSITE" id="PS50089">
    <property type="entry name" value="ZF_RING_2"/>
    <property type="match status" value="1"/>
</dbReference>
<organism evidence="7 8">
    <name type="scientific">Mycena alexandri</name>
    <dbReference type="NCBI Taxonomy" id="1745969"/>
    <lineage>
        <taxon>Eukaryota</taxon>
        <taxon>Fungi</taxon>
        <taxon>Dikarya</taxon>
        <taxon>Basidiomycota</taxon>
        <taxon>Agaricomycotina</taxon>
        <taxon>Agaricomycetes</taxon>
        <taxon>Agaricomycetidae</taxon>
        <taxon>Agaricales</taxon>
        <taxon>Marasmiineae</taxon>
        <taxon>Mycenaceae</taxon>
        <taxon>Mycena</taxon>
    </lineage>
</organism>
<comment type="caution">
    <text evidence="7">The sequence shown here is derived from an EMBL/GenBank/DDBJ whole genome shotgun (WGS) entry which is preliminary data.</text>
</comment>
<dbReference type="InterPro" id="IPR001841">
    <property type="entry name" value="Znf_RING"/>
</dbReference>
<accession>A0AAD6SKJ1</accession>
<feature type="compositionally biased region" description="Low complexity" evidence="5">
    <location>
        <begin position="205"/>
        <end position="215"/>
    </location>
</feature>
<evidence type="ECO:0000259" key="6">
    <source>
        <dbReference type="PROSITE" id="PS50089"/>
    </source>
</evidence>
<evidence type="ECO:0000256" key="1">
    <source>
        <dbReference type="ARBA" id="ARBA00022723"/>
    </source>
</evidence>
<evidence type="ECO:0000256" key="2">
    <source>
        <dbReference type="ARBA" id="ARBA00022771"/>
    </source>
</evidence>
<evidence type="ECO:0000256" key="3">
    <source>
        <dbReference type="ARBA" id="ARBA00022833"/>
    </source>
</evidence>
<reference evidence="7" key="1">
    <citation type="submission" date="2023-03" db="EMBL/GenBank/DDBJ databases">
        <title>Massive genome expansion in bonnet fungi (Mycena s.s.) driven by repeated elements and novel gene families across ecological guilds.</title>
        <authorList>
            <consortium name="Lawrence Berkeley National Laboratory"/>
            <person name="Harder C.B."/>
            <person name="Miyauchi S."/>
            <person name="Viragh M."/>
            <person name="Kuo A."/>
            <person name="Thoen E."/>
            <person name="Andreopoulos B."/>
            <person name="Lu D."/>
            <person name="Skrede I."/>
            <person name="Drula E."/>
            <person name="Henrissat B."/>
            <person name="Morin E."/>
            <person name="Kohler A."/>
            <person name="Barry K."/>
            <person name="LaButti K."/>
            <person name="Morin E."/>
            <person name="Salamov A."/>
            <person name="Lipzen A."/>
            <person name="Mereny Z."/>
            <person name="Hegedus B."/>
            <person name="Baldrian P."/>
            <person name="Stursova M."/>
            <person name="Weitz H."/>
            <person name="Taylor A."/>
            <person name="Grigoriev I.V."/>
            <person name="Nagy L.G."/>
            <person name="Martin F."/>
            <person name="Kauserud H."/>
        </authorList>
    </citation>
    <scope>NUCLEOTIDE SEQUENCE</scope>
    <source>
        <strain evidence="7">CBHHK200</strain>
    </source>
</reference>
<dbReference type="EMBL" id="JARJCM010000102">
    <property type="protein sequence ID" value="KAJ7029323.1"/>
    <property type="molecule type" value="Genomic_DNA"/>
</dbReference>
<evidence type="ECO:0000313" key="7">
    <source>
        <dbReference type="EMBL" id="KAJ7029323.1"/>
    </source>
</evidence>
<dbReference type="Pfam" id="PF00097">
    <property type="entry name" value="zf-C3HC4"/>
    <property type="match status" value="1"/>
</dbReference>
<feature type="region of interest" description="Disordered" evidence="5">
    <location>
        <begin position="202"/>
        <end position="222"/>
    </location>
</feature>
<evidence type="ECO:0000256" key="5">
    <source>
        <dbReference type="SAM" id="MobiDB-lite"/>
    </source>
</evidence>
<sequence>MPIEAFPHLRALFNHNLPPFSEWGASEVIRQADEEARAHALCRPAHVFSELGAPAWSPSWPRHILLLHTQMSAEEGSLRFSFALRYPMNPPHPDRASATDQFLRDRATLYAHLVCSHAIFLTRRRQQEIIDVEAARAEAAAAEAAEYIASLTHDTYVAAWLCVDPEDIKSLDIAPEPPQIPSPVLPLPWTSWGNGTLSGIGGAWGNTTSNSTDTGSGWGPAPTPSDNAWGTGSGWALALILTPTRRPLDGMSQLCPRSSSGPSPEYSELHHARVFTSAQAQRLPSFAASTIYTTSYLGNNVAPPPPLARAERPTSEAAQWDVATELRELYAEGPLITFLLLNIQLFHLHPMARTGNAMGGRSQTRDGDYRVAREINNTATFYSQATRDYGDTKRLGEKIGYYAKVRERMATWYPGTAGRRVTTGGFFMDRLTWAEVQELLEALLPGSLPAECSCGRPAIFMCSSCADGAWACQECIVAAHAMRPCHTVKVLRSPEAFNFVADGIQKWERGGFHPRPLQELGLWVNLGHAGAQCSNAIATSVHAIAPESLVRINLKICGCQPAPTMETQVWEYLGWVKVPDFNSLFLTRDTWVRPSFALVMKKLEKKKKLQEKLRGSSQTNPWQLGEDGTLFLASGGTENEAPREPGQAQRRRHPLFEPSPPRAGPSRSIFAGPVFGGPPTSPSNAGRARGTTSIRAARDGVQGRRIIFGGPPSLIRRTSPPTRLVVPGQVIARLGVAESPPPRMPAPTVVAPALVPGAPRRGRLPRRHGYAGNDVVTVLTTEDLYIGAACPPVFVRRMLGKPLHPDVDGEEPADPKPHHKCAICCSVKSHPVSYVCGHSHCFVCVRVWLQNHSTCPECVAVIRQAPFRHYGEENSILSDYPAWVDESIVNLSWDGVRFPQN</sequence>
<protein>
    <recommendedName>
        <fullName evidence="6">RING-type domain-containing protein</fullName>
    </recommendedName>
</protein>
<dbReference type="Gene3D" id="3.30.40.10">
    <property type="entry name" value="Zinc/RING finger domain, C3HC4 (zinc finger)"/>
    <property type="match status" value="1"/>
</dbReference>
<evidence type="ECO:0000256" key="4">
    <source>
        <dbReference type="PROSITE-ProRule" id="PRU00175"/>
    </source>
</evidence>
<name>A0AAD6SKJ1_9AGAR</name>
<dbReference type="InterPro" id="IPR013083">
    <property type="entry name" value="Znf_RING/FYVE/PHD"/>
</dbReference>
<feature type="region of interest" description="Disordered" evidence="5">
    <location>
        <begin position="609"/>
        <end position="668"/>
    </location>
</feature>
<keyword evidence="2 4" id="KW-0863">Zinc-finger</keyword>
<keyword evidence="8" id="KW-1185">Reference proteome</keyword>
<feature type="domain" description="RING-type" evidence="6">
    <location>
        <begin position="821"/>
        <end position="858"/>
    </location>
</feature>